<feature type="domain" description="Tyrosine specific protein phosphatases" evidence="3">
    <location>
        <begin position="246"/>
        <end position="319"/>
    </location>
</feature>
<dbReference type="PANTHER" id="PTHR46163">
    <property type="entry name" value="TYROSINE-PROTEIN PHOSPHATASE-RELATED"/>
    <property type="match status" value="1"/>
</dbReference>
<dbReference type="PROSITE" id="PS50056">
    <property type="entry name" value="TYR_PHOSPHATASE_2"/>
    <property type="match status" value="1"/>
</dbReference>
<evidence type="ECO:0000259" key="2">
    <source>
        <dbReference type="PROSITE" id="PS50055"/>
    </source>
</evidence>
<dbReference type="InterPro" id="IPR052782">
    <property type="entry name" value="Oocyte-zygote_transition_reg"/>
</dbReference>
<accession>A0A016TRW5</accession>
<dbReference type="Pfam" id="PF00102">
    <property type="entry name" value="Y_phosphatase"/>
    <property type="match status" value="1"/>
</dbReference>
<evidence type="ECO:0000313" key="4">
    <source>
        <dbReference type="EMBL" id="EYC05789.1"/>
    </source>
</evidence>
<evidence type="ECO:0000256" key="1">
    <source>
        <dbReference type="SAM" id="MobiDB-lite"/>
    </source>
</evidence>
<proteinExistence type="predicted"/>
<dbReference type="EMBL" id="JARK01001416">
    <property type="protein sequence ID" value="EYC05789.1"/>
    <property type="molecule type" value="Genomic_DNA"/>
</dbReference>
<dbReference type="SMART" id="SM00404">
    <property type="entry name" value="PTPc_motif"/>
    <property type="match status" value="1"/>
</dbReference>
<dbReference type="InterPro" id="IPR000387">
    <property type="entry name" value="Tyr_Pase_dom"/>
</dbReference>
<dbReference type="SUPFAM" id="SSF52799">
    <property type="entry name" value="(Phosphotyrosine protein) phosphatases II"/>
    <property type="match status" value="1"/>
</dbReference>
<dbReference type="InterPro" id="IPR029021">
    <property type="entry name" value="Prot-tyrosine_phosphatase-like"/>
</dbReference>
<feature type="region of interest" description="Disordered" evidence="1">
    <location>
        <begin position="1"/>
        <end position="22"/>
    </location>
</feature>
<dbReference type="InterPro" id="IPR003595">
    <property type="entry name" value="Tyr_Pase_cat"/>
</dbReference>
<comment type="caution">
    <text evidence="4">The sequence shown here is derived from an EMBL/GenBank/DDBJ whole genome shotgun (WGS) entry which is preliminary data.</text>
</comment>
<dbReference type="PANTHER" id="PTHR46163:SF5">
    <property type="entry name" value="TYROSINE-PROTEIN PHOSPHATASE"/>
    <property type="match status" value="1"/>
</dbReference>
<feature type="domain" description="Tyrosine-protein phosphatase" evidence="2">
    <location>
        <begin position="71"/>
        <end position="328"/>
    </location>
</feature>
<dbReference type="SMART" id="SM00194">
    <property type="entry name" value="PTPc"/>
    <property type="match status" value="1"/>
</dbReference>
<name>A0A016TRW5_9BILA</name>
<dbReference type="OrthoDB" id="5870053at2759"/>
<dbReference type="STRING" id="53326.A0A016TRW5"/>
<dbReference type="PROSITE" id="PS00383">
    <property type="entry name" value="TYR_PHOSPHATASE_1"/>
    <property type="match status" value="1"/>
</dbReference>
<evidence type="ECO:0000259" key="3">
    <source>
        <dbReference type="PROSITE" id="PS50056"/>
    </source>
</evidence>
<protein>
    <recommendedName>
        <fullName evidence="6">Protein-tyrosine phosphatase</fullName>
    </recommendedName>
</protein>
<reference evidence="5" key="1">
    <citation type="journal article" date="2015" name="Nat. Genet.">
        <title>The genome and transcriptome of the zoonotic hookworm Ancylostoma ceylanicum identify infection-specific gene families.</title>
        <authorList>
            <person name="Schwarz E.M."/>
            <person name="Hu Y."/>
            <person name="Antoshechkin I."/>
            <person name="Miller M.M."/>
            <person name="Sternberg P.W."/>
            <person name="Aroian R.V."/>
        </authorList>
    </citation>
    <scope>NUCLEOTIDE SEQUENCE</scope>
    <source>
        <strain evidence="5">HY135</strain>
    </source>
</reference>
<sequence>MYVRKRVSRGTTPKRQVDRAAAPVCSVRRRQTYGPPRTRSNEKGKDAIPLNIEEIVKDYVERAVSMGVQGVVKEFKSVCSYRAPDNLYKYESFSKNRARNRYEDVVCLESTRVRLTQDVPPSTDYIHANWVKFEGHDRQFIATQAPLQNTIDDFWRMVFQERCPSVLNLTQTVETDKMKCILYWPQHAGSFNTYDKMFVNTKKIEYEEQCAIYTIELLPEGCSDSHIVKLIHMTNWPDKGVPASGRHVLRLLRMVVANKLDCGPIVVHCSAGVGRTGSIILIDIILRKLFSGERVEMVKLFKQLRDQRAHAINMPSLYVFVVYSVLDYIRSIPRLRHHRRRSPQVKEETPDESFVWQRSMAIHMAIDM</sequence>
<dbReference type="CDD" id="cd00047">
    <property type="entry name" value="PTPc"/>
    <property type="match status" value="1"/>
</dbReference>
<dbReference type="AlphaFoldDB" id="A0A016TRW5"/>
<evidence type="ECO:0008006" key="6">
    <source>
        <dbReference type="Google" id="ProtNLM"/>
    </source>
</evidence>
<dbReference type="PRINTS" id="PR00700">
    <property type="entry name" value="PRTYPHPHTASE"/>
</dbReference>
<dbReference type="Gene3D" id="3.90.190.10">
    <property type="entry name" value="Protein tyrosine phosphatase superfamily"/>
    <property type="match status" value="1"/>
</dbReference>
<dbReference type="InterPro" id="IPR016130">
    <property type="entry name" value="Tyr_Pase_AS"/>
</dbReference>
<evidence type="ECO:0000313" key="5">
    <source>
        <dbReference type="Proteomes" id="UP000024635"/>
    </source>
</evidence>
<keyword evidence="5" id="KW-1185">Reference proteome</keyword>
<gene>
    <name evidence="4" type="primary">Acey_s0080.g1358</name>
    <name evidence="4" type="ORF">Y032_0080g1358</name>
</gene>
<dbReference type="PROSITE" id="PS50055">
    <property type="entry name" value="TYR_PHOSPHATASE_PTP"/>
    <property type="match status" value="1"/>
</dbReference>
<dbReference type="InterPro" id="IPR000242">
    <property type="entry name" value="PTP_cat"/>
</dbReference>
<organism evidence="4 5">
    <name type="scientific">Ancylostoma ceylanicum</name>
    <dbReference type="NCBI Taxonomy" id="53326"/>
    <lineage>
        <taxon>Eukaryota</taxon>
        <taxon>Metazoa</taxon>
        <taxon>Ecdysozoa</taxon>
        <taxon>Nematoda</taxon>
        <taxon>Chromadorea</taxon>
        <taxon>Rhabditida</taxon>
        <taxon>Rhabditina</taxon>
        <taxon>Rhabditomorpha</taxon>
        <taxon>Strongyloidea</taxon>
        <taxon>Ancylostomatidae</taxon>
        <taxon>Ancylostomatinae</taxon>
        <taxon>Ancylostoma</taxon>
    </lineage>
</organism>
<dbReference type="GO" id="GO:0004725">
    <property type="term" value="F:protein tyrosine phosphatase activity"/>
    <property type="evidence" value="ECO:0007669"/>
    <property type="project" value="InterPro"/>
</dbReference>
<dbReference type="Proteomes" id="UP000024635">
    <property type="component" value="Unassembled WGS sequence"/>
</dbReference>